<evidence type="ECO:0000313" key="2">
    <source>
        <dbReference type="WBParaSite" id="sdigi.contig660.g9397.t1"/>
    </source>
</evidence>
<dbReference type="AlphaFoldDB" id="A0A915Q5Z1"/>
<proteinExistence type="predicted"/>
<accession>A0A915Q5Z1</accession>
<dbReference type="Proteomes" id="UP000887581">
    <property type="component" value="Unplaced"/>
</dbReference>
<keyword evidence="1" id="KW-1185">Reference proteome</keyword>
<sequence>MVWTEKIIAIRLFWIAIEKSLSTKSFRGISKAPILPVADNVPHTAPPSDQQSVAFSFDFSDESDLDNHLAAKTV</sequence>
<organism evidence="1 2">
    <name type="scientific">Setaria digitata</name>
    <dbReference type="NCBI Taxonomy" id="48799"/>
    <lineage>
        <taxon>Eukaryota</taxon>
        <taxon>Metazoa</taxon>
        <taxon>Ecdysozoa</taxon>
        <taxon>Nematoda</taxon>
        <taxon>Chromadorea</taxon>
        <taxon>Rhabditida</taxon>
        <taxon>Spirurina</taxon>
        <taxon>Spiruromorpha</taxon>
        <taxon>Filarioidea</taxon>
        <taxon>Setariidae</taxon>
        <taxon>Setaria</taxon>
    </lineage>
</organism>
<name>A0A915Q5Z1_9BILA</name>
<evidence type="ECO:0000313" key="1">
    <source>
        <dbReference type="Proteomes" id="UP000887581"/>
    </source>
</evidence>
<reference evidence="2" key="1">
    <citation type="submission" date="2022-11" db="UniProtKB">
        <authorList>
            <consortium name="WormBaseParasite"/>
        </authorList>
    </citation>
    <scope>IDENTIFICATION</scope>
</reference>
<protein>
    <submittedName>
        <fullName evidence="2">Uncharacterized protein</fullName>
    </submittedName>
</protein>
<dbReference type="WBParaSite" id="sdigi.contig660.g9397.t1">
    <property type="protein sequence ID" value="sdigi.contig660.g9397.t1"/>
    <property type="gene ID" value="sdigi.contig660.g9397"/>
</dbReference>